<dbReference type="SUPFAM" id="SSF55486">
    <property type="entry name" value="Metalloproteases ('zincins'), catalytic domain"/>
    <property type="match status" value="1"/>
</dbReference>
<dbReference type="Proteomes" id="UP001197093">
    <property type="component" value="Unassembled WGS sequence"/>
</dbReference>
<dbReference type="Gene3D" id="3.40.390.10">
    <property type="entry name" value="Collagenase (Catalytic Domain)"/>
    <property type="match status" value="1"/>
</dbReference>
<evidence type="ECO:0000256" key="4">
    <source>
        <dbReference type="ARBA" id="ARBA00022842"/>
    </source>
</evidence>
<dbReference type="InterPro" id="IPR024079">
    <property type="entry name" value="MetalloPept_cat_dom_sf"/>
</dbReference>
<keyword evidence="3" id="KW-0479">Metal-binding</keyword>
<reference evidence="11" key="1">
    <citation type="submission" date="2023-02" db="EMBL/GenBank/DDBJ databases">
        <authorList>
            <person name="Palmer J.M."/>
        </authorList>
    </citation>
    <scope>NUCLEOTIDE SEQUENCE</scope>
    <source>
        <strain evidence="11">FW57</strain>
    </source>
</reference>
<feature type="transmembrane region" description="Helical" evidence="8">
    <location>
        <begin position="1132"/>
        <end position="1151"/>
    </location>
</feature>
<dbReference type="FunFam" id="2.70.150.10:FF:000028">
    <property type="entry name" value="Calcium-transporting ATPase"/>
    <property type="match status" value="1"/>
</dbReference>
<dbReference type="InterPro" id="IPR008250">
    <property type="entry name" value="ATPase_P-typ_transduc_dom_A_sf"/>
</dbReference>
<feature type="transmembrane region" description="Helical" evidence="8">
    <location>
        <begin position="1202"/>
        <end position="1228"/>
    </location>
</feature>
<dbReference type="GO" id="GO:0008237">
    <property type="term" value="F:metallopeptidase activity"/>
    <property type="evidence" value="ECO:0007669"/>
    <property type="project" value="InterPro"/>
</dbReference>
<evidence type="ECO:0000256" key="8">
    <source>
        <dbReference type="SAM" id="Phobius"/>
    </source>
</evidence>
<dbReference type="SUPFAM" id="SSF56784">
    <property type="entry name" value="HAD-like"/>
    <property type="match status" value="1"/>
</dbReference>
<dbReference type="PANTHER" id="PTHR24093">
    <property type="entry name" value="CATION TRANSPORTING ATPASE"/>
    <property type="match status" value="1"/>
</dbReference>
<feature type="compositionally biased region" description="Basic and acidic residues" evidence="7">
    <location>
        <begin position="1"/>
        <end position="16"/>
    </location>
</feature>
<dbReference type="GO" id="GO:0000166">
    <property type="term" value="F:nucleotide binding"/>
    <property type="evidence" value="ECO:0007669"/>
    <property type="project" value="InterPro"/>
</dbReference>
<dbReference type="SUPFAM" id="SSF81665">
    <property type="entry name" value="Calcium ATPase, transmembrane domain M"/>
    <property type="match status" value="1"/>
</dbReference>
<evidence type="ECO:0000256" key="7">
    <source>
        <dbReference type="SAM" id="MobiDB-lite"/>
    </source>
</evidence>
<dbReference type="Pfam" id="PF00122">
    <property type="entry name" value="E1-E2_ATPase"/>
    <property type="match status" value="1"/>
</dbReference>
<keyword evidence="2 8" id="KW-0812">Transmembrane</keyword>
<keyword evidence="4" id="KW-0460">Magnesium</keyword>
<keyword evidence="6 8" id="KW-0472">Membrane</keyword>
<dbReference type="Pfam" id="PF00689">
    <property type="entry name" value="Cation_ATPase_C"/>
    <property type="match status" value="1"/>
</dbReference>
<dbReference type="GO" id="GO:0005388">
    <property type="term" value="F:P-type calcium transporter activity"/>
    <property type="evidence" value="ECO:0007669"/>
    <property type="project" value="TreeGrafter"/>
</dbReference>
<evidence type="ECO:0000256" key="5">
    <source>
        <dbReference type="ARBA" id="ARBA00022989"/>
    </source>
</evidence>
<sequence length="1299" mass="141779">MPANHDARGSPLEKESPGSLGLPDPKPARFHCVTEYVKAEHIFSARAGHAGNCLPRWKPGSVVTYTVVEESFPSSKWAIFAQDALVEAAQDWTNRHVGVQFRLVEQGERAVFALKYRDFRAPSQFLAESFFPDFKYRIMYVFRVAFHREYRRYMANVFRHELGHVLGLRHEGAAIHEPEVPSVELGLGNGLSIMNYFTDVSNIHPIHESDVLAVRKLCSLNEETFDGFEVVTVDPDALGHTNFNDSDQSSFMSSDLVSNKDSDCASSEELPDPSSEELDTNLEMLYTNPMEPGTNHAEPRVNHKRPETSTDEPSNADPRDTNLASPINQPTVSPSDLHRLSSEQTIPTTSEDGGAPNPNTLEFDLSDALIPEAATEDMFCVQNNPFAFSPGQLSKLLNPISHRAFQALGGLAGLERGLRTDRKAGLSVDETHLDGSISFEIATNQGVPRHGDLSKNASLHSGDGQIPALGLGSVHDASGFADRKRIFKDNRIPERKGKSALKLAWGVYQGRVFLILLTLAAIVSIAWDVREALLASRRGDEPKTSWAEGVAILVCVILVVTAETFNQWTKERRLARLNEIRNFRLVKVIRSGRTTEIPVLDVLVGDVVLISAGDIIPADGVLIEGYGVTCDESHCTGESDLMPKVSGDEVFTILDDAARNRTPVGREVLRLMDPFLHHGARVTEGCGSFLATAVGIYSSYGRLMMSIMADPDDDGPQTRRLHHLVLSACKLGTGAALLLLTASVIKFLAGLPYSTLTPEEKGRSFFALLVTGIAVSVIAGPLFLSQVGPIVMAFARTRMVRDNSLVLSGKAGEVVGNVTSICTGVTGILTQNKMTVVAAMLGATMGFGNADFPPDDDASTLGSAHQHAETMPDLVPKLSCETKQLLIQSIVINSTAFEGDLDGEVTFIGPKTEVALMTFSRNFLGAGPVSEERHNALVSRQVPFTSQAKFMATTDDQIACRDMTLLAIFGIRDPIRAGVSNAVMDCRRAGITVRMVTGDNLVTALAIARDIGLYRSDSPGLFLEGPIFRRLDEPMRREVVPRLVVLARASGEDKRILIQTLRELGETAAVIGGDSDDGPALKMADIGFAKGIDGTEVARMAADVIVMDDNFCSIVKCISWGRAAKDGVQKFLQFKLTAIITAVCLTFVSAMASDTGETPVLNAAQLLWATLLTDLAVLALATDPPTKMTLDRKPDRRSSPIITCHMAKMILGQTICQLVITLVLYFGWFSLPSYHQDTLNVAEAKLRRNTFVFNTFIWLQIFNALNSRRLDNRLNVFKDIMGNWRFFFIGKQGVQGCAS</sequence>
<feature type="compositionally biased region" description="Polar residues" evidence="7">
    <location>
        <begin position="242"/>
        <end position="257"/>
    </location>
</feature>
<feature type="region of interest" description="Disordered" evidence="7">
    <location>
        <begin position="242"/>
        <end position="340"/>
    </location>
</feature>
<keyword evidence="12" id="KW-1185">Reference proteome</keyword>
<evidence type="ECO:0000313" key="11">
    <source>
        <dbReference type="EMBL" id="KAG7285412.1"/>
    </source>
</evidence>
<comment type="subcellular location">
    <subcellularLocation>
        <location evidence="1">Endomembrane system</location>
        <topology evidence="1">Multi-pass membrane protein</topology>
    </subcellularLocation>
</comment>
<dbReference type="EMBL" id="JAHCVI010000005">
    <property type="protein sequence ID" value="KAG7285412.1"/>
    <property type="molecule type" value="Genomic_DNA"/>
</dbReference>
<dbReference type="Pfam" id="PF13246">
    <property type="entry name" value="Cation_ATPase"/>
    <property type="match status" value="1"/>
</dbReference>
<dbReference type="InterPro" id="IPR006068">
    <property type="entry name" value="ATPase_P-typ_cation-transptr_C"/>
</dbReference>
<dbReference type="Gene3D" id="3.40.1110.10">
    <property type="entry name" value="Calcium-transporting ATPase, cytoplasmic domain N"/>
    <property type="match status" value="1"/>
</dbReference>
<evidence type="ECO:0000256" key="6">
    <source>
        <dbReference type="ARBA" id="ARBA00023136"/>
    </source>
</evidence>
<accession>A0AAD4ETT9</accession>
<feature type="transmembrane region" description="Helical" evidence="8">
    <location>
        <begin position="1248"/>
        <end position="1265"/>
    </location>
</feature>
<dbReference type="InterPro" id="IPR023299">
    <property type="entry name" value="ATPase_P-typ_cyto_dom_N"/>
</dbReference>
<comment type="caution">
    <text evidence="11">The sequence shown here is derived from an EMBL/GenBank/DDBJ whole genome shotgun (WGS) entry which is preliminary data.</text>
</comment>
<dbReference type="SUPFAM" id="SSF81660">
    <property type="entry name" value="Metal cation-transporting ATPase, ATP-binding domain N"/>
    <property type="match status" value="1"/>
</dbReference>
<feature type="domain" description="P-type ATPase A" evidence="9">
    <location>
        <begin position="585"/>
        <end position="651"/>
    </location>
</feature>
<feature type="transmembrane region" description="Helical" evidence="8">
    <location>
        <begin position="765"/>
        <end position="795"/>
    </location>
</feature>
<dbReference type="InterPro" id="IPR036412">
    <property type="entry name" value="HAD-like_sf"/>
</dbReference>
<dbReference type="GO" id="GO:0006874">
    <property type="term" value="P:intracellular calcium ion homeostasis"/>
    <property type="evidence" value="ECO:0007669"/>
    <property type="project" value="TreeGrafter"/>
</dbReference>
<dbReference type="PRINTS" id="PR00119">
    <property type="entry name" value="CATATPASE"/>
</dbReference>
<dbReference type="InterPro" id="IPR023298">
    <property type="entry name" value="ATPase_P-typ_TM_dom_sf"/>
</dbReference>
<feature type="compositionally biased region" description="Acidic residues" evidence="7">
    <location>
        <begin position="269"/>
        <end position="280"/>
    </location>
</feature>
<feature type="transmembrane region" description="Helical" evidence="8">
    <location>
        <begin position="724"/>
        <end position="745"/>
    </location>
</feature>
<organism evidence="11 12">
    <name type="scientific">Staphylotrichum longicolle</name>
    <dbReference type="NCBI Taxonomy" id="669026"/>
    <lineage>
        <taxon>Eukaryota</taxon>
        <taxon>Fungi</taxon>
        <taxon>Dikarya</taxon>
        <taxon>Ascomycota</taxon>
        <taxon>Pezizomycotina</taxon>
        <taxon>Sordariomycetes</taxon>
        <taxon>Sordariomycetidae</taxon>
        <taxon>Sordariales</taxon>
        <taxon>Chaetomiaceae</taxon>
        <taxon>Staphylotrichum</taxon>
    </lineage>
</organism>
<keyword evidence="5 8" id="KW-1133">Transmembrane helix</keyword>
<proteinExistence type="predicted"/>
<evidence type="ECO:0000256" key="1">
    <source>
        <dbReference type="ARBA" id="ARBA00004127"/>
    </source>
</evidence>
<feature type="region of interest" description="Disordered" evidence="7">
    <location>
        <begin position="1"/>
        <end position="24"/>
    </location>
</feature>
<name>A0AAD4ETT9_9PEZI</name>
<dbReference type="Gene3D" id="3.40.50.1000">
    <property type="entry name" value="HAD superfamily/HAD-like"/>
    <property type="match status" value="2"/>
</dbReference>
<dbReference type="PANTHER" id="PTHR24093:SF369">
    <property type="entry name" value="CALCIUM-TRANSPORTING ATPASE"/>
    <property type="match status" value="1"/>
</dbReference>
<gene>
    <name evidence="11" type="ORF">NEMBOFW57_010039</name>
</gene>
<feature type="compositionally biased region" description="Basic and acidic residues" evidence="7">
    <location>
        <begin position="297"/>
        <end position="308"/>
    </location>
</feature>
<dbReference type="InterPro" id="IPR023214">
    <property type="entry name" value="HAD_sf"/>
</dbReference>
<feature type="transmembrane region" description="Helical" evidence="8">
    <location>
        <begin position="503"/>
        <end position="526"/>
    </location>
</feature>
<dbReference type="InterPro" id="IPR059000">
    <property type="entry name" value="ATPase_P-type_domA"/>
</dbReference>
<protein>
    <recommendedName>
        <fullName evidence="13">P-type Ca(2+) transporter</fullName>
    </recommendedName>
</protein>
<feature type="domain" description="Cation-transporting P-type ATPase C-terminal" evidence="10">
    <location>
        <begin position="1160"/>
        <end position="1288"/>
    </location>
</feature>
<dbReference type="Gene3D" id="2.70.150.10">
    <property type="entry name" value="Calcium-transporting ATPase, cytoplasmic transduction domain A"/>
    <property type="match status" value="1"/>
</dbReference>
<dbReference type="SUPFAM" id="SSF81653">
    <property type="entry name" value="Calcium ATPase, transduction domain A"/>
    <property type="match status" value="1"/>
</dbReference>
<dbReference type="Gene3D" id="1.20.1110.10">
    <property type="entry name" value="Calcium-transporting ATPase, transmembrane domain"/>
    <property type="match status" value="2"/>
</dbReference>
<feature type="transmembrane region" description="Helical" evidence="8">
    <location>
        <begin position="1163"/>
        <end position="1181"/>
    </location>
</feature>
<evidence type="ECO:0000313" key="12">
    <source>
        <dbReference type="Proteomes" id="UP001197093"/>
    </source>
</evidence>
<dbReference type="GO" id="GO:0005886">
    <property type="term" value="C:plasma membrane"/>
    <property type="evidence" value="ECO:0007669"/>
    <property type="project" value="TreeGrafter"/>
</dbReference>
<dbReference type="GO" id="GO:0012505">
    <property type="term" value="C:endomembrane system"/>
    <property type="evidence" value="ECO:0007669"/>
    <property type="project" value="UniProtKB-SubCell"/>
</dbReference>
<dbReference type="GO" id="GO:0046872">
    <property type="term" value="F:metal ion binding"/>
    <property type="evidence" value="ECO:0007669"/>
    <property type="project" value="UniProtKB-KW"/>
</dbReference>
<evidence type="ECO:0000256" key="2">
    <source>
        <dbReference type="ARBA" id="ARBA00022692"/>
    </source>
</evidence>
<feature type="compositionally biased region" description="Polar residues" evidence="7">
    <location>
        <begin position="322"/>
        <end position="334"/>
    </location>
</feature>
<evidence type="ECO:0000259" key="10">
    <source>
        <dbReference type="Pfam" id="PF00689"/>
    </source>
</evidence>
<evidence type="ECO:0000256" key="3">
    <source>
        <dbReference type="ARBA" id="ARBA00022723"/>
    </source>
</evidence>
<evidence type="ECO:0008006" key="13">
    <source>
        <dbReference type="Google" id="ProtNLM"/>
    </source>
</evidence>
<evidence type="ECO:0000259" key="9">
    <source>
        <dbReference type="Pfam" id="PF00122"/>
    </source>
</evidence>